<keyword evidence="7" id="KW-1185">Reference proteome</keyword>
<dbReference type="InterPro" id="IPR036388">
    <property type="entry name" value="WH-like_DNA-bd_sf"/>
</dbReference>
<dbReference type="SUPFAM" id="SSF53850">
    <property type="entry name" value="Periplasmic binding protein-like II"/>
    <property type="match status" value="1"/>
</dbReference>
<dbReference type="PANTHER" id="PTHR30537">
    <property type="entry name" value="HTH-TYPE TRANSCRIPTIONAL REGULATOR"/>
    <property type="match status" value="1"/>
</dbReference>
<evidence type="ECO:0000259" key="5">
    <source>
        <dbReference type="PROSITE" id="PS50931"/>
    </source>
</evidence>
<proteinExistence type="inferred from homology"/>
<reference evidence="6 7" key="1">
    <citation type="submission" date="2022-11" db="EMBL/GenBank/DDBJ databases">
        <title>Minimal conservation of predation-associated metabolite biosynthetic gene clusters underscores biosynthetic potential of Myxococcota including descriptions for ten novel species: Archangium lansinium sp. nov., Myxococcus landrumus sp. nov., Nannocystis bai.</title>
        <authorList>
            <person name="Ahearne A."/>
            <person name="Stevens C."/>
            <person name="Dowd S."/>
        </authorList>
    </citation>
    <scope>NUCLEOTIDE SEQUENCE [LARGE SCALE GENOMIC DNA]</scope>
    <source>
        <strain evidence="6 7">RJM3</strain>
    </source>
</reference>
<dbReference type="PANTHER" id="PTHR30537:SF5">
    <property type="entry name" value="HTH-TYPE TRANSCRIPTIONAL ACTIVATOR TTDR-RELATED"/>
    <property type="match status" value="1"/>
</dbReference>
<keyword evidence="4" id="KW-0804">Transcription</keyword>
<name>A0ABT5ESI8_9BACT</name>
<dbReference type="Pfam" id="PF03466">
    <property type="entry name" value="LysR_substrate"/>
    <property type="match status" value="1"/>
</dbReference>
<dbReference type="RefSeq" id="WP_271919870.1">
    <property type="nucleotide sequence ID" value="NZ_JAQNDO010000001.1"/>
</dbReference>
<dbReference type="CDD" id="cd08422">
    <property type="entry name" value="PBP2_CrgA_like"/>
    <property type="match status" value="1"/>
</dbReference>
<evidence type="ECO:0000256" key="1">
    <source>
        <dbReference type="ARBA" id="ARBA00009437"/>
    </source>
</evidence>
<protein>
    <submittedName>
        <fullName evidence="6">LysR family transcriptional regulator</fullName>
    </submittedName>
</protein>
<dbReference type="Gene3D" id="3.40.190.290">
    <property type="match status" value="1"/>
</dbReference>
<dbReference type="Gene3D" id="1.10.10.10">
    <property type="entry name" value="Winged helix-like DNA-binding domain superfamily/Winged helix DNA-binding domain"/>
    <property type="match status" value="1"/>
</dbReference>
<keyword evidence="2" id="KW-0805">Transcription regulation</keyword>
<dbReference type="InterPro" id="IPR005119">
    <property type="entry name" value="LysR_subst-bd"/>
</dbReference>
<evidence type="ECO:0000256" key="2">
    <source>
        <dbReference type="ARBA" id="ARBA00023015"/>
    </source>
</evidence>
<comment type="caution">
    <text evidence="6">The sequence shown here is derived from an EMBL/GenBank/DDBJ whole genome shotgun (WGS) entry which is preliminary data.</text>
</comment>
<organism evidence="6 7">
    <name type="scientific">Polyangium mundeleinium</name>
    <dbReference type="NCBI Taxonomy" id="2995306"/>
    <lineage>
        <taxon>Bacteria</taxon>
        <taxon>Pseudomonadati</taxon>
        <taxon>Myxococcota</taxon>
        <taxon>Polyangia</taxon>
        <taxon>Polyangiales</taxon>
        <taxon>Polyangiaceae</taxon>
        <taxon>Polyangium</taxon>
    </lineage>
</organism>
<keyword evidence="3" id="KW-0238">DNA-binding</keyword>
<dbReference type="EMBL" id="JAQNDO010000001">
    <property type="protein sequence ID" value="MDC0743892.1"/>
    <property type="molecule type" value="Genomic_DNA"/>
</dbReference>
<dbReference type="Proteomes" id="UP001221411">
    <property type="component" value="Unassembled WGS sequence"/>
</dbReference>
<dbReference type="PROSITE" id="PS50931">
    <property type="entry name" value="HTH_LYSR"/>
    <property type="match status" value="1"/>
</dbReference>
<sequence length="305" mass="32779">MATIDLNLVRAFIAVHDTGSFSNAAARLGVPRSTVSRAVAALEESLGILLFHRTTRKVSPTTASAALYDRVAPSLAALELSLSDLPEREKAPSGLLRVTTTVDLGAAVLAEAVTRFTTRYPSTQVEVHLTNKLVDLAAEGFDLALRVFVGPLRDSPLIARKVGTINLRLYASPAYVARRGAPRTPEELASFDWVGFVGTSPVYLTQPGSRTAVDVRTRVASDDMSFLREVLKQGAGIGTLPSFAADADVAAGTLVRVLPQWVVTTGTVYLMHPGRKHVPRKVTAFRDLLAEMLRQRPLSAAPDEP</sequence>
<gene>
    <name evidence="6" type="ORF">POL67_21365</name>
</gene>
<feature type="domain" description="HTH lysR-type" evidence="5">
    <location>
        <begin position="4"/>
        <end position="61"/>
    </location>
</feature>
<dbReference type="InterPro" id="IPR000847">
    <property type="entry name" value="LysR_HTH_N"/>
</dbReference>
<dbReference type="InterPro" id="IPR058163">
    <property type="entry name" value="LysR-type_TF_proteobact-type"/>
</dbReference>
<evidence type="ECO:0000313" key="6">
    <source>
        <dbReference type="EMBL" id="MDC0743892.1"/>
    </source>
</evidence>
<comment type="similarity">
    <text evidence="1">Belongs to the LysR transcriptional regulatory family.</text>
</comment>
<dbReference type="SUPFAM" id="SSF46785">
    <property type="entry name" value="Winged helix' DNA-binding domain"/>
    <property type="match status" value="1"/>
</dbReference>
<evidence type="ECO:0000256" key="3">
    <source>
        <dbReference type="ARBA" id="ARBA00023125"/>
    </source>
</evidence>
<dbReference type="Pfam" id="PF00126">
    <property type="entry name" value="HTH_1"/>
    <property type="match status" value="1"/>
</dbReference>
<evidence type="ECO:0000313" key="7">
    <source>
        <dbReference type="Proteomes" id="UP001221411"/>
    </source>
</evidence>
<evidence type="ECO:0000256" key="4">
    <source>
        <dbReference type="ARBA" id="ARBA00023163"/>
    </source>
</evidence>
<accession>A0ABT5ESI8</accession>
<dbReference type="InterPro" id="IPR036390">
    <property type="entry name" value="WH_DNA-bd_sf"/>
</dbReference>